<dbReference type="PANTHER" id="PTHR36700">
    <property type="entry name" value="CRISPR SYSTEM CMR SUBUNIT CMR4"/>
    <property type="match status" value="1"/>
</dbReference>
<keyword evidence="2" id="KW-1185">Reference proteome</keyword>
<gene>
    <name evidence="1" type="ORF">H8S22_03165</name>
</gene>
<sequence>MHCEKKGVNIMSIKNRANAVWCIANTPVCAGSGEGDFRADCNIQRNDDFPKIDAGTFKGSLLYKMDGKLKKIIQNKSPEQAKLSFSDLRLLFFSVQSSHGIYRLLTSVNCLEQFFLEISWNEYECDDVSQELKGLKRRVVDGVICQWSHHDDTEWIGGYKLQAVNYKDNVIKDLLRKLGLSQTVIKHIGIVSDKDFRYFTRYHTEIITRNRLENQALFTEEYLPEGSILYGFICEFKDLVRPVKAPVLPQISRWIETNEKEGKVYQIGRNLNTGKGSVTISEMKREEVKNGKPLCRSKSS</sequence>
<evidence type="ECO:0000313" key="1">
    <source>
        <dbReference type="EMBL" id="MBC5676648.1"/>
    </source>
</evidence>
<dbReference type="Proteomes" id="UP000635828">
    <property type="component" value="Unassembled WGS sequence"/>
</dbReference>
<dbReference type="InterPro" id="IPR013410">
    <property type="entry name" value="CRISPR-assoc_RAMP_Cmr4"/>
</dbReference>
<evidence type="ECO:0000313" key="2">
    <source>
        <dbReference type="Proteomes" id="UP000635828"/>
    </source>
</evidence>
<protein>
    <submittedName>
        <fullName evidence="1">CRISPR-associated protein</fullName>
    </submittedName>
</protein>
<accession>A0ABR7FN61</accession>
<dbReference type="PANTHER" id="PTHR36700:SF1">
    <property type="entry name" value="CRISPR SYSTEM CMR SUBUNIT CMR4"/>
    <property type="match status" value="1"/>
</dbReference>
<dbReference type="EMBL" id="JACOOS010000002">
    <property type="protein sequence ID" value="MBC5676648.1"/>
    <property type="molecule type" value="Genomic_DNA"/>
</dbReference>
<proteinExistence type="predicted"/>
<organism evidence="1 2">
    <name type="scientific">Anaerostipes hominis</name>
    <name type="common">ex Liu et al. 2021</name>
    <dbReference type="NCBI Taxonomy" id="2763018"/>
    <lineage>
        <taxon>Bacteria</taxon>
        <taxon>Bacillati</taxon>
        <taxon>Bacillota</taxon>
        <taxon>Clostridia</taxon>
        <taxon>Lachnospirales</taxon>
        <taxon>Lachnospiraceae</taxon>
        <taxon>Anaerostipes</taxon>
    </lineage>
</organism>
<name>A0ABR7FN61_9FIRM</name>
<comment type="caution">
    <text evidence="1">The sequence shown here is derived from an EMBL/GenBank/DDBJ whole genome shotgun (WGS) entry which is preliminary data.</text>
</comment>
<reference evidence="1 2" key="1">
    <citation type="submission" date="2020-08" db="EMBL/GenBank/DDBJ databases">
        <title>Genome public.</title>
        <authorList>
            <person name="Liu C."/>
            <person name="Sun Q."/>
        </authorList>
    </citation>
    <scope>NUCLEOTIDE SEQUENCE [LARGE SCALE GENOMIC DNA]</scope>
    <source>
        <strain evidence="1 2">NSJ-7</strain>
    </source>
</reference>